<dbReference type="PANTHER" id="PTHR23513">
    <property type="entry name" value="INTEGRAL MEMBRANE EFFLUX PROTEIN-RELATED"/>
    <property type="match status" value="1"/>
</dbReference>
<dbReference type="Gene3D" id="1.20.1250.20">
    <property type="entry name" value="MFS general substrate transporter like domains"/>
    <property type="match status" value="1"/>
</dbReference>
<keyword evidence="3 7" id="KW-0812">Transmembrane</keyword>
<feature type="transmembrane region" description="Helical" evidence="7">
    <location>
        <begin position="416"/>
        <end position="435"/>
    </location>
</feature>
<evidence type="ECO:0008006" key="10">
    <source>
        <dbReference type="Google" id="ProtNLM"/>
    </source>
</evidence>
<feature type="transmembrane region" description="Helical" evidence="7">
    <location>
        <begin position="252"/>
        <end position="270"/>
    </location>
</feature>
<dbReference type="GO" id="GO:0022857">
    <property type="term" value="F:transmembrane transporter activity"/>
    <property type="evidence" value="ECO:0007669"/>
    <property type="project" value="InterPro"/>
</dbReference>
<feature type="transmembrane region" description="Helical" evidence="7">
    <location>
        <begin position="372"/>
        <end position="396"/>
    </location>
</feature>
<dbReference type="Proteomes" id="UP000053424">
    <property type="component" value="Unassembled WGS sequence"/>
</dbReference>
<feature type="transmembrane region" description="Helical" evidence="7">
    <location>
        <begin position="130"/>
        <end position="148"/>
    </location>
</feature>
<evidence type="ECO:0000313" key="9">
    <source>
        <dbReference type="Proteomes" id="UP000053424"/>
    </source>
</evidence>
<feature type="transmembrane region" description="Helical" evidence="7">
    <location>
        <begin position="197"/>
        <end position="216"/>
    </location>
</feature>
<evidence type="ECO:0000256" key="5">
    <source>
        <dbReference type="ARBA" id="ARBA00023136"/>
    </source>
</evidence>
<evidence type="ECO:0000256" key="3">
    <source>
        <dbReference type="ARBA" id="ARBA00022692"/>
    </source>
</evidence>
<feature type="transmembrane region" description="Helical" evidence="7">
    <location>
        <begin position="87"/>
        <end position="105"/>
    </location>
</feature>
<dbReference type="SUPFAM" id="SSF103473">
    <property type="entry name" value="MFS general substrate transporter"/>
    <property type="match status" value="1"/>
</dbReference>
<evidence type="ECO:0000256" key="4">
    <source>
        <dbReference type="ARBA" id="ARBA00022989"/>
    </source>
</evidence>
<reference evidence="8 9" key="1">
    <citation type="submission" date="2014-04" db="EMBL/GenBank/DDBJ databases">
        <authorList>
            <consortium name="DOE Joint Genome Institute"/>
            <person name="Kuo A."/>
            <person name="Gay G."/>
            <person name="Dore J."/>
            <person name="Kohler A."/>
            <person name="Nagy L.G."/>
            <person name="Floudas D."/>
            <person name="Copeland A."/>
            <person name="Barry K.W."/>
            <person name="Cichocki N."/>
            <person name="Veneault-Fourrey C."/>
            <person name="LaButti K."/>
            <person name="Lindquist E.A."/>
            <person name="Lipzen A."/>
            <person name="Lundell T."/>
            <person name="Morin E."/>
            <person name="Murat C."/>
            <person name="Sun H."/>
            <person name="Tunlid A."/>
            <person name="Henrissat B."/>
            <person name="Grigoriev I.V."/>
            <person name="Hibbett D.S."/>
            <person name="Martin F."/>
            <person name="Nordberg H.P."/>
            <person name="Cantor M.N."/>
            <person name="Hua S.X."/>
        </authorList>
    </citation>
    <scope>NUCLEOTIDE SEQUENCE [LARGE SCALE GENOMIC DNA]</scope>
    <source>
        <strain evidence="9">h7</strain>
    </source>
</reference>
<name>A0A0C3BYJ3_HEBCY</name>
<dbReference type="PANTHER" id="PTHR23513:SF6">
    <property type="entry name" value="MAJOR FACILITATOR SUPERFAMILY ASSOCIATED DOMAIN-CONTAINING PROTEIN"/>
    <property type="match status" value="1"/>
</dbReference>
<protein>
    <recommendedName>
        <fullName evidence="10">Major facilitator superfamily (MFS) profile domain-containing protein</fullName>
    </recommendedName>
</protein>
<feature type="transmembrane region" description="Helical" evidence="7">
    <location>
        <begin position="276"/>
        <end position="293"/>
    </location>
</feature>
<comment type="subcellular location">
    <subcellularLocation>
        <location evidence="1">Cell membrane</location>
        <topology evidence="1">Multi-pass membrane protein</topology>
    </subcellularLocation>
</comment>
<feature type="transmembrane region" description="Helical" evidence="7">
    <location>
        <begin position="456"/>
        <end position="474"/>
    </location>
</feature>
<dbReference type="GO" id="GO:0005886">
    <property type="term" value="C:plasma membrane"/>
    <property type="evidence" value="ECO:0007669"/>
    <property type="project" value="UniProtKB-SubCell"/>
</dbReference>
<keyword evidence="2" id="KW-1003">Cell membrane</keyword>
<dbReference type="EMBL" id="KN831779">
    <property type="protein sequence ID" value="KIM41645.1"/>
    <property type="molecule type" value="Genomic_DNA"/>
</dbReference>
<evidence type="ECO:0000256" key="6">
    <source>
        <dbReference type="SAM" id="MobiDB-lite"/>
    </source>
</evidence>
<dbReference type="HOGENOM" id="CLU_023742_0_0_1"/>
<dbReference type="OrthoDB" id="5344169at2759"/>
<dbReference type="AlphaFoldDB" id="A0A0C3BYJ3"/>
<keyword evidence="5 7" id="KW-0472">Membrane</keyword>
<dbReference type="Pfam" id="PF07690">
    <property type="entry name" value="MFS_1"/>
    <property type="match status" value="1"/>
</dbReference>
<evidence type="ECO:0000256" key="7">
    <source>
        <dbReference type="SAM" id="Phobius"/>
    </source>
</evidence>
<accession>A0A0C3BYJ3</accession>
<feature type="transmembrane region" description="Helical" evidence="7">
    <location>
        <begin position="343"/>
        <end position="360"/>
    </location>
</feature>
<dbReference type="InterPro" id="IPR011701">
    <property type="entry name" value="MFS"/>
</dbReference>
<keyword evidence="4 7" id="KW-1133">Transmembrane helix</keyword>
<reference evidence="9" key="2">
    <citation type="submission" date="2015-01" db="EMBL/GenBank/DDBJ databases">
        <title>Evolutionary Origins and Diversification of the Mycorrhizal Mutualists.</title>
        <authorList>
            <consortium name="DOE Joint Genome Institute"/>
            <consortium name="Mycorrhizal Genomics Consortium"/>
            <person name="Kohler A."/>
            <person name="Kuo A."/>
            <person name="Nagy L.G."/>
            <person name="Floudas D."/>
            <person name="Copeland A."/>
            <person name="Barry K.W."/>
            <person name="Cichocki N."/>
            <person name="Veneault-Fourrey C."/>
            <person name="LaButti K."/>
            <person name="Lindquist E.A."/>
            <person name="Lipzen A."/>
            <person name="Lundell T."/>
            <person name="Morin E."/>
            <person name="Murat C."/>
            <person name="Riley R."/>
            <person name="Ohm R."/>
            <person name="Sun H."/>
            <person name="Tunlid A."/>
            <person name="Henrissat B."/>
            <person name="Grigoriev I.V."/>
            <person name="Hibbett D.S."/>
            <person name="Martin F."/>
        </authorList>
    </citation>
    <scope>NUCLEOTIDE SEQUENCE [LARGE SCALE GENOMIC DNA]</scope>
    <source>
        <strain evidence="9">h7</strain>
    </source>
</reference>
<dbReference type="InterPro" id="IPR036259">
    <property type="entry name" value="MFS_trans_sf"/>
</dbReference>
<evidence type="ECO:0000313" key="8">
    <source>
        <dbReference type="EMBL" id="KIM41645.1"/>
    </source>
</evidence>
<evidence type="ECO:0000256" key="2">
    <source>
        <dbReference type="ARBA" id="ARBA00022475"/>
    </source>
</evidence>
<feature type="region of interest" description="Disordered" evidence="6">
    <location>
        <begin position="487"/>
        <end position="521"/>
    </location>
</feature>
<keyword evidence="9" id="KW-1185">Reference proteome</keyword>
<evidence type="ECO:0000256" key="1">
    <source>
        <dbReference type="ARBA" id="ARBA00004651"/>
    </source>
</evidence>
<proteinExistence type="predicted"/>
<gene>
    <name evidence="8" type="ORF">M413DRAFT_135591</name>
</gene>
<organism evidence="8 9">
    <name type="scientific">Hebeloma cylindrosporum</name>
    <dbReference type="NCBI Taxonomy" id="76867"/>
    <lineage>
        <taxon>Eukaryota</taxon>
        <taxon>Fungi</taxon>
        <taxon>Dikarya</taxon>
        <taxon>Basidiomycota</taxon>
        <taxon>Agaricomycotina</taxon>
        <taxon>Agaricomycetes</taxon>
        <taxon>Agaricomycetidae</taxon>
        <taxon>Agaricales</taxon>
        <taxon>Agaricineae</taxon>
        <taxon>Hymenogastraceae</taxon>
        <taxon>Hebeloma</taxon>
    </lineage>
</organism>
<sequence>MGRVSEIWNSYSGDQKRNIALYIAGIMMYKLGLEFFNGSISTLATDRFKAANTFTKLGAAQGVNQAAQCVGAILIAPLIKRWPTRSVLAGAIFLFGIMTVILLIVDASTGGKMKPAGAKSPSYGDWDPNLIFVVWTLAGICYGMVELIRRVIPADIVGGNVSKLRRMDATVHIFYEVAGTSGAFASSSAISRFGNNYSFFLTPIFFTLAGSVWLLISTLSFKSAAAIQEELEASGLADVEGKKSSGNYFKQIGMAAVGFVQSIYVGFTLVFTNRRFIWLFPSYAVALYMHRFLENSLAPAFAKRVLGISAWSQIIVGGSNFGELLGALCVLVLSDIITTPVPWLRLDALLLNLVWVLPTFSKVATPNVSWAWKIAGCFIPISFGWAAGDVSLAAYIQSVLSEKQFAQKNVSALGAVMAFLYSSYIVLNAVLSAVLGRVFDRDFAKNKNIFQSLRTVGGVHFSVACGVIFLSTFIPKGAFAFNPKFIGNPEPPQQAEEDSEDEKDLKKHRPTDLETLENIHS</sequence>